<dbReference type="EMBL" id="KE124899">
    <property type="protein sequence ID" value="EPB75508.1"/>
    <property type="molecule type" value="Genomic_DNA"/>
</dbReference>
<reference evidence="2 3" key="1">
    <citation type="submission" date="2013-05" db="EMBL/GenBank/DDBJ databases">
        <title>Draft genome of the parasitic nematode Anyclostoma ceylanicum.</title>
        <authorList>
            <person name="Mitreva M."/>
        </authorList>
    </citation>
    <scope>NUCLEOTIDE SEQUENCE [LARGE SCALE GENOMIC DNA]</scope>
</reference>
<organism evidence="2 3">
    <name type="scientific">Ancylostoma ceylanicum</name>
    <dbReference type="NCBI Taxonomy" id="53326"/>
    <lineage>
        <taxon>Eukaryota</taxon>
        <taxon>Metazoa</taxon>
        <taxon>Ecdysozoa</taxon>
        <taxon>Nematoda</taxon>
        <taxon>Chromadorea</taxon>
        <taxon>Rhabditida</taxon>
        <taxon>Rhabditina</taxon>
        <taxon>Rhabditomorpha</taxon>
        <taxon>Strongyloidea</taxon>
        <taxon>Ancylostomatidae</taxon>
        <taxon>Ancylostomatinae</taxon>
        <taxon>Ancylostoma</taxon>
    </lineage>
</organism>
<keyword evidence="3" id="KW-1185">Reference proteome</keyword>
<accession>A0A0D6LWE1</accession>
<name>A0A0D6LWE1_9BILA</name>
<sequence>MTSMNKIQGGNAADATAHVCAALKGDVISRCTVNRLFQRYKSGDISLKDRPRSGRSTDCIDELLRDALREKLSVDDSWLRPYNNHQASPSAGLQKTNADLGLPRIECLAVGRKSECV</sequence>
<evidence type="ECO:0000259" key="1">
    <source>
        <dbReference type="Pfam" id="PF17906"/>
    </source>
</evidence>
<proteinExistence type="predicted"/>
<protein>
    <recommendedName>
        <fullName evidence="1">Mos1 transposase HTH domain-containing protein</fullName>
    </recommendedName>
</protein>
<dbReference type="InterPro" id="IPR041426">
    <property type="entry name" value="Mos1_HTH"/>
</dbReference>
<evidence type="ECO:0000313" key="2">
    <source>
        <dbReference type="EMBL" id="EPB75508.1"/>
    </source>
</evidence>
<dbReference type="Proteomes" id="UP000054495">
    <property type="component" value="Unassembled WGS sequence"/>
</dbReference>
<dbReference type="Pfam" id="PF17906">
    <property type="entry name" value="HTH_48"/>
    <property type="match status" value="1"/>
</dbReference>
<evidence type="ECO:0000313" key="3">
    <source>
        <dbReference type="Proteomes" id="UP000054495"/>
    </source>
</evidence>
<gene>
    <name evidence="2" type="ORF">ANCCEY_05419</name>
</gene>
<dbReference type="AlphaFoldDB" id="A0A0D6LWE1"/>
<feature type="domain" description="Mos1 transposase HTH" evidence="1">
    <location>
        <begin position="8"/>
        <end position="44"/>
    </location>
</feature>